<dbReference type="PANTHER" id="PTHR33361:SF2">
    <property type="entry name" value="DUF885 DOMAIN-CONTAINING PROTEIN"/>
    <property type="match status" value="1"/>
</dbReference>
<reference evidence="3" key="1">
    <citation type="journal article" date="2014" name="Int. J. Syst. Evol. Microbiol.">
        <title>Complete genome sequence of Corynebacterium casei LMG S-19264T (=DSM 44701T), isolated from a smear-ripened cheese.</title>
        <authorList>
            <consortium name="US DOE Joint Genome Institute (JGI-PGF)"/>
            <person name="Walter F."/>
            <person name="Albersmeier A."/>
            <person name="Kalinowski J."/>
            <person name="Ruckert C."/>
        </authorList>
    </citation>
    <scope>NUCLEOTIDE SEQUENCE</scope>
    <source>
        <strain evidence="3">CGMCC 1.15519</strain>
    </source>
</reference>
<evidence type="ECO:0000313" key="3">
    <source>
        <dbReference type="EMBL" id="GGE05005.1"/>
    </source>
</evidence>
<evidence type="ECO:0000313" key="4">
    <source>
        <dbReference type="Proteomes" id="UP000635071"/>
    </source>
</evidence>
<feature type="signal peptide" evidence="2">
    <location>
        <begin position="1"/>
        <end position="22"/>
    </location>
</feature>
<evidence type="ECO:0000256" key="1">
    <source>
        <dbReference type="SAM" id="MobiDB-lite"/>
    </source>
</evidence>
<evidence type="ECO:0000256" key="2">
    <source>
        <dbReference type="SAM" id="SignalP"/>
    </source>
</evidence>
<dbReference type="AlphaFoldDB" id="A0A916ZMU2"/>
<feature type="region of interest" description="Disordered" evidence="1">
    <location>
        <begin position="46"/>
        <end position="74"/>
    </location>
</feature>
<accession>A0A916ZMU2</accession>
<name>A0A916ZMU2_9SPHN</name>
<dbReference type="PANTHER" id="PTHR33361">
    <property type="entry name" value="GLR0591 PROTEIN"/>
    <property type="match status" value="1"/>
</dbReference>
<proteinExistence type="predicted"/>
<comment type="caution">
    <text evidence="3">The sequence shown here is derived from an EMBL/GenBank/DDBJ whole genome shotgun (WGS) entry which is preliminary data.</text>
</comment>
<evidence type="ECO:0008006" key="5">
    <source>
        <dbReference type="Google" id="ProtNLM"/>
    </source>
</evidence>
<feature type="chain" id="PRO_5037571281" description="DUF885 domain-containing protein" evidence="2">
    <location>
        <begin position="23"/>
        <end position="602"/>
    </location>
</feature>
<organism evidence="3 4">
    <name type="scientific">Sandarakinorhabdus glacialis</name>
    <dbReference type="NCBI Taxonomy" id="1614636"/>
    <lineage>
        <taxon>Bacteria</taxon>
        <taxon>Pseudomonadati</taxon>
        <taxon>Pseudomonadota</taxon>
        <taxon>Alphaproteobacteria</taxon>
        <taxon>Sphingomonadales</taxon>
        <taxon>Sphingosinicellaceae</taxon>
        <taxon>Sandarakinorhabdus</taxon>
    </lineage>
</organism>
<keyword evidence="4" id="KW-1185">Reference proteome</keyword>
<dbReference type="InterPro" id="IPR010281">
    <property type="entry name" value="DUF885"/>
</dbReference>
<reference evidence="3" key="2">
    <citation type="submission" date="2020-09" db="EMBL/GenBank/DDBJ databases">
        <authorList>
            <person name="Sun Q."/>
            <person name="Zhou Y."/>
        </authorList>
    </citation>
    <scope>NUCLEOTIDE SEQUENCE</scope>
    <source>
        <strain evidence="3">CGMCC 1.15519</strain>
    </source>
</reference>
<protein>
    <recommendedName>
        <fullName evidence="5">DUF885 domain-containing protein</fullName>
    </recommendedName>
</protein>
<dbReference type="Pfam" id="PF05960">
    <property type="entry name" value="DUF885"/>
    <property type="match status" value="1"/>
</dbReference>
<keyword evidence="2" id="KW-0732">Signal</keyword>
<sequence length="602" mass="64919">MNRRQLLQTAAATTLLAAPALAATTTEDAKLAALLETFWQEDLDTSPQQATARGLDVGPRAAQRGQLDDESRAGRDAWIASRGKQFARLKAIDATRLSPAARIDHDVVAWRTKAISEGGQRFKFGDSAGGYAPYSPYILSQLTGPYQSTPEFLETSHPVANTADAEAWLSRLTAYGKAIDDSTDAFRTDSAAGVLAPDFILDLAIAQLETQRRESPETTKVTTSLARKAAAAGIAGDWTRRAAAIVSATVHPALDRQLAAVRAARAGAKPDAGAWKLPVGEAFYAGALAFQTTTDLKPDAVHNLGRAQVAELTARLDTLLKAQGMSRGSVGERLNALGARPDQVWPNTDAGRAGLLASLNVQVAEIRKLLPRIFATIPTSPVEVVRVPADIEAGSPGAYASIGSADGARPGRFYINLQNTAERPKFSLPTLTYHEALPGHNWQGAIARDAGALPAVRRYGGNFAAYGEGWALYSEDLAEELGVYQADPLGQIGHLQSLLFRAARLVADTGLHQKRWTRDQATDYFAATTGYLRSRAQREINRYCVWPGQACSYKVGHNEWTRLRRAVEAKQGSNFDIKAFHEVLRMGPMPLTVLAKAIMDRA</sequence>
<dbReference type="RefSeq" id="WP_188761732.1">
    <property type="nucleotide sequence ID" value="NZ_BMJM01000002.1"/>
</dbReference>
<dbReference type="EMBL" id="BMJM01000002">
    <property type="protein sequence ID" value="GGE05005.1"/>
    <property type="molecule type" value="Genomic_DNA"/>
</dbReference>
<gene>
    <name evidence="3" type="ORF">GCM10011529_09220</name>
</gene>
<dbReference type="Proteomes" id="UP000635071">
    <property type="component" value="Unassembled WGS sequence"/>
</dbReference>